<evidence type="ECO:0000256" key="1">
    <source>
        <dbReference type="ARBA" id="ARBA00001974"/>
    </source>
</evidence>
<reference evidence="8" key="1">
    <citation type="journal article" date="2019" name="Int. J. Syst. Evol. Microbiol.">
        <title>The Global Catalogue of Microorganisms (GCM) 10K type strain sequencing project: providing services to taxonomists for standard genome sequencing and annotation.</title>
        <authorList>
            <consortium name="The Broad Institute Genomics Platform"/>
            <consortium name="The Broad Institute Genome Sequencing Center for Infectious Disease"/>
            <person name="Wu L."/>
            <person name="Ma J."/>
        </authorList>
    </citation>
    <scope>NUCLEOTIDE SEQUENCE [LARGE SCALE GENOMIC DNA]</scope>
    <source>
        <strain evidence="8">NBRC 105830</strain>
    </source>
</reference>
<dbReference type="Gene3D" id="3.30.9.10">
    <property type="entry name" value="D-Amino Acid Oxidase, subunit A, domain 2"/>
    <property type="match status" value="1"/>
</dbReference>
<protein>
    <submittedName>
        <fullName evidence="7">Hydroxyglutarate oxidase</fullName>
    </submittedName>
</protein>
<evidence type="ECO:0000259" key="6">
    <source>
        <dbReference type="Pfam" id="PF01266"/>
    </source>
</evidence>
<dbReference type="SUPFAM" id="SSF51905">
    <property type="entry name" value="FAD/NAD(P)-binding domain"/>
    <property type="match status" value="1"/>
</dbReference>
<dbReference type="InterPro" id="IPR036188">
    <property type="entry name" value="FAD/NAD-bd_sf"/>
</dbReference>
<evidence type="ECO:0000256" key="2">
    <source>
        <dbReference type="ARBA" id="ARBA00022630"/>
    </source>
</evidence>
<accession>A0ABQ6HW27</accession>
<dbReference type="PANTHER" id="PTHR43104:SF2">
    <property type="entry name" value="L-2-HYDROXYGLUTARATE DEHYDROGENASE, MITOCHONDRIAL"/>
    <property type="match status" value="1"/>
</dbReference>
<dbReference type="RefSeq" id="WP_284285082.1">
    <property type="nucleotide sequence ID" value="NZ_BSUJ01000001.1"/>
</dbReference>
<evidence type="ECO:0000313" key="8">
    <source>
        <dbReference type="Proteomes" id="UP001157109"/>
    </source>
</evidence>
<comment type="similarity">
    <text evidence="5">Belongs to the L2HGDH family.</text>
</comment>
<evidence type="ECO:0000313" key="7">
    <source>
        <dbReference type="EMBL" id="GMA21899.1"/>
    </source>
</evidence>
<dbReference type="EMBL" id="BSUJ01000001">
    <property type="protein sequence ID" value="GMA21899.1"/>
    <property type="molecule type" value="Genomic_DNA"/>
</dbReference>
<keyword evidence="4" id="KW-0560">Oxidoreductase</keyword>
<dbReference type="Proteomes" id="UP001157109">
    <property type="component" value="Unassembled WGS sequence"/>
</dbReference>
<keyword evidence="3" id="KW-0274">FAD</keyword>
<dbReference type="Gene3D" id="3.50.50.60">
    <property type="entry name" value="FAD/NAD(P)-binding domain"/>
    <property type="match status" value="1"/>
</dbReference>
<keyword evidence="8" id="KW-1185">Reference proteome</keyword>
<comment type="caution">
    <text evidence="7">The sequence shown here is derived from an EMBL/GenBank/DDBJ whole genome shotgun (WGS) entry which is preliminary data.</text>
</comment>
<proteinExistence type="inferred from homology"/>
<feature type="domain" description="FAD dependent oxidoreductase" evidence="6">
    <location>
        <begin position="6"/>
        <end position="394"/>
    </location>
</feature>
<dbReference type="NCBIfam" id="NF008726">
    <property type="entry name" value="PRK11728.1"/>
    <property type="match status" value="1"/>
</dbReference>
<keyword evidence="2" id="KW-0285">Flavoprotein</keyword>
<comment type="cofactor">
    <cofactor evidence="1">
        <name>FAD</name>
        <dbReference type="ChEBI" id="CHEBI:57692"/>
    </cofactor>
</comment>
<organism evidence="7 8">
    <name type="scientific">Arsenicicoccus piscis</name>
    <dbReference type="NCBI Taxonomy" id="673954"/>
    <lineage>
        <taxon>Bacteria</taxon>
        <taxon>Bacillati</taxon>
        <taxon>Actinomycetota</taxon>
        <taxon>Actinomycetes</taxon>
        <taxon>Micrococcales</taxon>
        <taxon>Intrasporangiaceae</taxon>
        <taxon>Arsenicicoccus</taxon>
    </lineage>
</organism>
<sequence>MKTETDILVVGAGIVGLATARALQLRKPGARVVVIDKEQDVAQHQTGHNSGVIHAGVYYKPGSYKAKLCFDGRVRLVEYLKDKGIPHRIDGKLVVATDTDEVEKMREIQRRCEANDVPTEWLTREQFREIEPYAEGVAALQVKVTGVVDYKAVAASYADDIRAAGGEIRTGTTLISGRPGLRDVTVETSGGTIVAKQVVTCGGLNADQVARALGANPTTRIVGFRGEYYELTPEKSYLCNALIYPVPDPRFPFLGVHATKGIDGHVHLGPNAVIALAREGYSWTEINPKDMVQLAAFPGIWRLAQKYWKYSIGEVQRSFSKEAFVKATQKMMPEVQLEDVVRAGAGVRAQAMRADGTLVEDFDFLHEHPRVLHVLNAPSPAATASLAIAEVIADKLAEAEQV</sequence>
<evidence type="ECO:0000256" key="5">
    <source>
        <dbReference type="ARBA" id="ARBA00037941"/>
    </source>
</evidence>
<evidence type="ECO:0000256" key="3">
    <source>
        <dbReference type="ARBA" id="ARBA00022827"/>
    </source>
</evidence>
<dbReference type="PANTHER" id="PTHR43104">
    <property type="entry name" value="L-2-HYDROXYGLUTARATE DEHYDROGENASE, MITOCHONDRIAL"/>
    <property type="match status" value="1"/>
</dbReference>
<gene>
    <name evidence="7" type="ORF">GCM10025862_39200</name>
</gene>
<dbReference type="Pfam" id="PF01266">
    <property type="entry name" value="DAO"/>
    <property type="match status" value="1"/>
</dbReference>
<name>A0ABQ6HW27_9MICO</name>
<dbReference type="InterPro" id="IPR006076">
    <property type="entry name" value="FAD-dep_OxRdtase"/>
</dbReference>
<evidence type="ECO:0000256" key="4">
    <source>
        <dbReference type="ARBA" id="ARBA00023002"/>
    </source>
</evidence>